<feature type="transmembrane region" description="Helical" evidence="2">
    <location>
        <begin position="6"/>
        <end position="28"/>
    </location>
</feature>
<evidence type="ECO:0000313" key="4">
    <source>
        <dbReference type="Proteomes" id="UP001596137"/>
    </source>
</evidence>
<evidence type="ECO:0000256" key="1">
    <source>
        <dbReference type="SAM" id="MobiDB-lite"/>
    </source>
</evidence>
<name>A0ABW1NIJ3_9ACTN</name>
<organism evidence="3 4">
    <name type="scientific">Sphaerisporangium aureirubrum</name>
    <dbReference type="NCBI Taxonomy" id="1544736"/>
    <lineage>
        <taxon>Bacteria</taxon>
        <taxon>Bacillati</taxon>
        <taxon>Actinomycetota</taxon>
        <taxon>Actinomycetes</taxon>
        <taxon>Streptosporangiales</taxon>
        <taxon>Streptosporangiaceae</taxon>
        <taxon>Sphaerisporangium</taxon>
    </lineage>
</organism>
<sequence>MGGYIVLVVFGVVVVSLALGVALVTIVLKGIRGDPVQWPVKAERGRKGTREVTGAKGRAGIEEGPSREGEHHEWTGQDLAGDDMRPIGTHDEKHATPGHARWW</sequence>
<proteinExistence type="predicted"/>
<feature type="compositionally biased region" description="Basic and acidic residues" evidence="1">
    <location>
        <begin position="59"/>
        <end position="75"/>
    </location>
</feature>
<evidence type="ECO:0000313" key="3">
    <source>
        <dbReference type="EMBL" id="MFC6082327.1"/>
    </source>
</evidence>
<comment type="caution">
    <text evidence="3">The sequence shown here is derived from an EMBL/GenBank/DDBJ whole genome shotgun (WGS) entry which is preliminary data.</text>
</comment>
<reference evidence="4" key="1">
    <citation type="journal article" date="2019" name="Int. J. Syst. Evol. Microbiol.">
        <title>The Global Catalogue of Microorganisms (GCM) 10K type strain sequencing project: providing services to taxonomists for standard genome sequencing and annotation.</title>
        <authorList>
            <consortium name="The Broad Institute Genomics Platform"/>
            <consortium name="The Broad Institute Genome Sequencing Center for Infectious Disease"/>
            <person name="Wu L."/>
            <person name="Ma J."/>
        </authorList>
    </citation>
    <scope>NUCLEOTIDE SEQUENCE [LARGE SCALE GENOMIC DNA]</scope>
    <source>
        <strain evidence="4">JCM 30346</strain>
    </source>
</reference>
<feature type="compositionally biased region" description="Basic and acidic residues" evidence="1">
    <location>
        <begin position="82"/>
        <end position="95"/>
    </location>
</feature>
<keyword evidence="2" id="KW-0472">Membrane</keyword>
<keyword evidence="2" id="KW-1133">Transmembrane helix</keyword>
<dbReference type="RefSeq" id="WP_380752112.1">
    <property type="nucleotide sequence ID" value="NZ_JBHSRF010000016.1"/>
</dbReference>
<protein>
    <submittedName>
        <fullName evidence="3">Uncharacterized protein</fullName>
    </submittedName>
</protein>
<accession>A0ABW1NIJ3</accession>
<evidence type="ECO:0000256" key="2">
    <source>
        <dbReference type="SAM" id="Phobius"/>
    </source>
</evidence>
<keyword evidence="4" id="KW-1185">Reference proteome</keyword>
<dbReference type="Proteomes" id="UP001596137">
    <property type="component" value="Unassembled WGS sequence"/>
</dbReference>
<gene>
    <name evidence="3" type="ORF">ACFP1K_14270</name>
</gene>
<dbReference type="EMBL" id="JBHSRF010000016">
    <property type="protein sequence ID" value="MFC6082327.1"/>
    <property type="molecule type" value="Genomic_DNA"/>
</dbReference>
<feature type="region of interest" description="Disordered" evidence="1">
    <location>
        <begin position="42"/>
        <end position="103"/>
    </location>
</feature>
<keyword evidence="2" id="KW-0812">Transmembrane</keyword>